<dbReference type="GeneID" id="87925758"/>
<dbReference type="Proteomes" id="UP001326199">
    <property type="component" value="Unassembled WGS sequence"/>
</dbReference>
<reference evidence="3 4" key="1">
    <citation type="journal article" date="2023" name="bioRxiv">
        <title>High-quality genome assemblies of four members of thePodospora anserinaspecies complex.</title>
        <authorList>
            <person name="Ament-Velasquez S.L."/>
            <person name="Vogan A.A."/>
            <person name="Wallerman O."/>
            <person name="Hartmann F."/>
            <person name="Gautier V."/>
            <person name="Silar P."/>
            <person name="Giraud T."/>
            <person name="Johannesson H."/>
        </authorList>
    </citation>
    <scope>NUCLEOTIDE SEQUENCE [LARGE SCALE GENOMIC DNA]</scope>
    <source>
        <strain evidence="3 4">CBS 411.78</strain>
    </source>
</reference>
<gene>
    <name evidence="3" type="ORF">QC763_0048390</name>
</gene>
<organism evidence="3 4">
    <name type="scientific">Podospora pseudopauciseta</name>
    <dbReference type="NCBI Taxonomy" id="2093780"/>
    <lineage>
        <taxon>Eukaryota</taxon>
        <taxon>Fungi</taxon>
        <taxon>Dikarya</taxon>
        <taxon>Ascomycota</taxon>
        <taxon>Pezizomycotina</taxon>
        <taxon>Sordariomycetes</taxon>
        <taxon>Sordariomycetidae</taxon>
        <taxon>Sordariales</taxon>
        <taxon>Podosporaceae</taxon>
        <taxon>Podospora</taxon>
    </lineage>
</organism>
<feature type="transmembrane region" description="Helical" evidence="2">
    <location>
        <begin position="54"/>
        <end position="78"/>
    </location>
</feature>
<keyword evidence="2" id="KW-0812">Transmembrane</keyword>
<keyword evidence="4" id="KW-1185">Reference proteome</keyword>
<feature type="compositionally biased region" description="Polar residues" evidence="1">
    <location>
        <begin position="92"/>
        <end position="105"/>
    </location>
</feature>
<dbReference type="RefSeq" id="XP_062766543.1">
    <property type="nucleotide sequence ID" value="XM_062905726.1"/>
</dbReference>
<evidence type="ECO:0000313" key="4">
    <source>
        <dbReference type="Proteomes" id="UP001326199"/>
    </source>
</evidence>
<evidence type="ECO:0000256" key="1">
    <source>
        <dbReference type="SAM" id="MobiDB-lite"/>
    </source>
</evidence>
<comment type="caution">
    <text evidence="3">The sequence shown here is derived from an EMBL/GenBank/DDBJ whole genome shotgun (WGS) entry which is preliminary data.</text>
</comment>
<evidence type="ECO:0000313" key="3">
    <source>
        <dbReference type="EMBL" id="KAK4666577.1"/>
    </source>
</evidence>
<accession>A0ABR0HFA0</accession>
<name>A0ABR0HFA0_9PEZI</name>
<keyword evidence="2" id="KW-1133">Transmembrane helix</keyword>
<sequence length="105" mass="11535">MTDVGDGGYIMTVLLRTVLPACWRRIVGHISQWSKPSPTSHQNCGCGLPFSSPIFAFIGSFQTAIISLQSFCLCLPSLKRAASKMRPIVGQPTPSNQQSRVIRER</sequence>
<feature type="region of interest" description="Disordered" evidence="1">
    <location>
        <begin position="86"/>
        <end position="105"/>
    </location>
</feature>
<keyword evidence="2" id="KW-0472">Membrane</keyword>
<dbReference type="EMBL" id="JAFFHB010000004">
    <property type="protein sequence ID" value="KAK4666577.1"/>
    <property type="molecule type" value="Genomic_DNA"/>
</dbReference>
<proteinExistence type="predicted"/>
<protein>
    <submittedName>
        <fullName evidence="3">Uncharacterized protein</fullName>
    </submittedName>
</protein>
<evidence type="ECO:0000256" key="2">
    <source>
        <dbReference type="SAM" id="Phobius"/>
    </source>
</evidence>